<feature type="region of interest" description="Disordered" evidence="2">
    <location>
        <begin position="293"/>
        <end position="314"/>
    </location>
</feature>
<comment type="caution">
    <text evidence="3">The sequence shown here is derived from an EMBL/GenBank/DDBJ whole genome shotgun (WGS) entry which is preliminary data.</text>
</comment>
<feature type="compositionally biased region" description="Basic and acidic residues" evidence="2">
    <location>
        <begin position="217"/>
        <end position="233"/>
    </location>
</feature>
<dbReference type="AlphaFoldDB" id="A0AAN8EE82"/>
<feature type="compositionally biased region" description="Low complexity" evidence="2">
    <location>
        <begin position="163"/>
        <end position="175"/>
    </location>
</feature>
<keyword evidence="4" id="KW-1185">Reference proteome</keyword>
<dbReference type="Pfam" id="PF07890">
    <property type="entry name" value="Rrp15p"/>
    <property type="match status" value="1"/>
</dbReference>
<name>A0AAN8EE82_9EURO</name>
<dbReference type="EMBL" id="JAKLMC020000011">
    <property type="protein sequence ID" value="KAK5953493.1"/>
    <property type="molecule type" value="Genomic_DNA"/>
</dbReference>
<protein>
    <submittedName>
        <fullName evidence="3">Pre-60S ribosomal particles component</fullName>
    </submittedName>
</protein>
<evidence type="ECO:0000256" key="2">
    <source>
        <dbReference type="SAM" id="MobiDB-lite"/>
    </source>
</evidence>
<accession>A0AAN8EE82</accession>
<dbReference type="Proteomes" id="UP001316803">
    <property type="component" value="Unassembled WGS sequence"/>
</dbReference>
<feature type="compositionally biased region" description="Acidic residues" evidence="2">
    <location>
        <begin position="116"/>
        <end position="132"/>
    </location>
</feature>
<evidence type="ECO:0000313" key="3">
    <source>
        <dbReference type="EMBL" id="KAK5953493.1"/>
    </source>
</evidence>
<feature type="compositionally biased region" description="Acidic residues" evidence="2">
    <location>
        <begin position="151"/>
        <end position="162"/>
    </location>
</feature>
<dbReference type="InterPro" id="IPR012459">
    <property type="entry name" value="Rrp15"/>
</dbReference>
<dbReference type="GO" id="GO:0030687">
    <property type="term" value="C:preribosome, large subunit precursor"/>
    <property type="evidence" value="ECO:0007669"/>
    <property type="project" value="TreeGrafter"/>
</dbReference>
<feature type="compositionally biased region" description="Basic residues" evidence="2">
    <location>
        <begin position="97"/>
        <end position="112"/>
    </location>
</feature>
<evidence type="ECO:0000313" key="4">
    <source>
        <dbReference type="Proteomes" id="UP001316803"/>
    </source>
</evidence>
<dbReference type="PANTHER" id="PTHR13245:SF14">
    <property type="entry name" value="RRP15-LIKE PROTEIN"/>
    <property type="match status" value="1"/>
</dbReference>
<dbReference type="PANTHER" id="PTHR13245">
    <property type="entry name" value="RRP15-LIKE PROTEIN"/>
    <property type="match status" value="1"/>
</dbReference>
<dbReference type="GO" id="GO:0000460">
    <property type="term" value="P:maturation of 5.8S rRNA"/>
    <property type="evidence" value="ECO:0007669"/>
    <property type="project" value="TreeGrafter"/>
</dbReference>
<feature type="region of interest" description="Disordered" evidence="2">
    <location>
        <begin position="1"/>
        <end position="233"/>
    </location>
</feature>
<evidence type="ECO:0000256" key="1">
    <source>
        <dbReference type="ARBA" id="ARBA00007462"/>
    </source>
</evidence>
<organism evidence="3 4">
    <name type="scientific">Knufia fluminis</name>
    <dbReference type="NCBI Taxonomy" id="191047"/>
    <lineage>
        <taxon>Eukaryota</taxon>
        <taxon>Fungi</taxon>
        <taxon>Dikarya</taxon>
        <taxon>Ascomycota</taxon>
        <taxon>Pezizomycotina</taxon>
        <taxon>Eurotiomycetes</taxon>
        <taxon>Chaetothyriomycetidae</taxon>
        <taxon>Chaetothyriales</taxon>
        <taxon>Trichomeriaceae</taxon>
        <taxon>Knufia</taxon>
    </lineage>
</organism>
<feature type="compositionally biased region" description="Basic residues" evidence="2">
    <location>
        <begin position="21"/>
        <end position="36"/>
    </location>
</feature>
<comment type="similarity">
    <text evidence="1">Belongs to the RRP15 family.</text>
</comment>
<sequence length="338" mass="37073">MSRITPVSAKKRKLEEAMRGKTSKPRKRIRKQKHYHSSSDESEADSDQDVGFAPVDLGDSDQDVIEPAAAKKQKTSKKQTAHDVPEPVRSKAEKTEKSKKKERSAEHKKKGKTTQEEETEEAAPIAEEEEQDAPDHVDAEDGAESAQPSGSEDEEEQGDDSDSSASSASETTSTTKRTKPKSKRNDPEAFSTSISKILGTKLPTSQRSDPVLSRSADAAKSRSEATNARLDKKALARLRGEKLAARQKGRTTDVLGIERGIAGDVAEKEKQLRKIATRGVIQLFNAFRGAHERAEEARREERKKGTVGMGERERKVGEVSKEGFLELIGGKKKVAEAT</sequence>
<dbReference type="GO" id="GO:0000470">
    <property type="term" value="P:maturation of LSU-rRNA"/>
    <property type="evidence" value="ECO:0007669"/>
    <property type="project" value="TreeGrafter"/>
</dbReference>
<reference evidence="3 4" key="1">
    <citation type="submission" date="2022-12" db="EMBL/GenBank/DDBJ databases">
        <title>Genomic features and morphological characterization of a novel Knufia sp. strain isolated from spacecraft assembly facility.</title>
        <authorList>
            <person name="Teixeira M."/>
            <person name="Chander A.M."/>
            <person name="Stajich J.E."/>
            <person name="Venkateswaran K."/>
        </authorList>
    </citation>
    <scope>NUCLEOTIDE SEQUENCE [LARGE SCALE GENOMIC DNA]</scope>
    <source>
        <strain evidence="3 4">FJI-L2-BK-P2</strain>
    </source>
</reference>
<gene>
    <name evidence="3" type="primary">RRP15</name>
    <name evidence="3" type="ORF">OHC33_005437</name>
</gene>
<proteinExistence type="inferred from homology"/>
<feature type="compositionally biased region" description="Basic and acidic residues" evidence="2">
    <location>
        <begin position="80"/>
        <end position="96"/>
    </location>
</feature>